<name>A0ABS0DQS8_9GAMM</name>
<feature type="transmembrane region" description="Helical" evidence="1">
    <location>
        <begin position="287"/>
        <end position="308"/>
    </location>
</feature>
<feature type="transmembrane region" description="Helical" evidence="1">
    <location>
        <begin position="12"/>
        <end position="29"/>
    </location>
</feature>
<evidence type="ECO:0000313" key="3">
    <source>
        <dbReference type="EMBL" id="MBF7956254.1"/>
    </source>
</evidence>
<reference evidence="3 4" key="1">
    <citation type="submission" date="2020-11" db="EMBL/GenBank/DDBJ databases">
        <title>Taxonomic investigation of Rahnella spp.</title>
        <authorList>
            <person name="Lee S.D."/>
        </authorList>
    </citation>
    <scope>NUCLEOTIDE SEQUENCE [LARGE SCALE GENOMIC DNA]</scope>
    <source>
        <strain evidence="3 4">SAP-10</strain>
    </source>
</reference>
<gene>
    <name evidence="3" type="ORF">IV431_11875</name>
</gene>
<feature type="transmembrane region" description="Helical" evidence="1">
    <location>
        <begin position="87"/>
        <end position="104"/>
    </location>
</feature>
<sequence>MSKQGESEILSLTYMRGFAALSIVIFHMRGYLNNIYLKTDLGDFLFDKLNFGVDLFFIISGFIIVYATRKIEHSNTLSFLIRRFFRVYPLFLVCITVGILSIYSDSSTEQIVRALFLIHQNYSLPSPTFGFNLMGPAWTLTYELYFYFIFSVSLLINHKYRTEITCILLLCQIITPQLLLNGGLHLSAYTGLDTQSHNYLAGFLQFSSNTMFYDFILGMLLAKIYLNGNKLNTGSGKLVMIAFSAIFVTLVAETESTQVGPQNYGYMCLFLVMGFLLYEKKNKLKKVSILVFLGNISYALYISHYIVIDGMHKYNLLFWQYTAGVTRILAMVSLCIGISWLLHIIIEKPFIRMGKIVINKLHSKEKIVSF</sequence>
<evidence type="ECO:0000256" key="1">
    <source>
        <dbReference type="SAM" id="Phobius"/>
    </source>
</evidence>
<proteinExistence type="predicted"/>
<feature type="transmembrane region" description="Helical" evidence="1">
    <location>
        <begin position="264"/>
        <end position="280"/>
    </location>
</feature>
<keyword evidence="3" id="KW-0808">Transferase</keyword>
<dbReference type="InterPro" id="IPR002656">
    <property type="entry name" value="Acyl_transf_3_dom"/>
</dbReference>
<dbReference type="Pfam" id="PF01757">
    <property type="entry name" value="Acyl_transf_3"/>
    <property type="match status" value="1"/>
</dbReference>
<feature type="transmembrane region" description="Helical" evidence="1">
    <location>
        <begin position="234"/>
        <end position="252"/>
    </location>
</feature>
<feature type="transmembrane region" description="Helical" evidence="1">
    <location>
        <begin position="328"/>
        <end position="346"/>
    </location>
</feature>
<comment type="caution">
    <text evidence="3">The sequence shown here is derived from an EMBL/GenBank/DDBJ whole genome shotgun (WGS) entry which is preliminary data.</text>
</comment>
<protein>
    <submittedName>
        <fullName evidence="3">Acyltransferase</fullName>
    </submittedName>
</protein>
<dbReference type="PANTHER" id="PTHR23028">
    <property type="entry name" value="ACETYLTRANSFERASE"/>
    <property type="match status" value="1"/>
</dbReference>
<keyword evidence="3" id="KW-0012">Acyltransferase</keyword>
<evidence type="ECO:0000313" key="4">
    <source>
        <dbReference type="Proteomes" id="UP000600307"/>
    </source>
</evidence>
<feature type="transmembrane region" description="Helical" evidence="1">
    <location>
        <begin position="200"/>
        <end position="222"/>
    </location>
</feature>
<organism evidence="3 4">
    <name type="scientific">Rahnella victoriana</name>
    <dbReference type="NCBI Taxonomy" id="1510570"/>
    <lineage>
        <taxon>Bacteria</taxon>
        <taxon>Pseudomonadati</taxon>
        <taxon>Pseudomonadota</taxon>
        <taxon>Gammaproteobacteria</taxon>
        <taxon>Enterobacterales</taxon>
        <taxon>Yersiniaceae</taxon>
        <taxon>Rahnella</taxon>
    </lineage>
</organism>
<feature type="transmembrane region" description="Helical" evidence="1">
    <location>
        <begin position="49"/>
        <end position="67"/>
    </location>
</feature>
<dbReference type="Proteomes" id="UP000600307">
    <property type="component" value="Unassembled WGS sequence"/>
</dbReference>
<feature type="transmembrane region" description="Helical" evidence="1">
    <location>
        <begin position="137"/>
        <end position="156"/>
    </location>
</feature>
<dbReference type="PANTHER" id="PTHR23028:SF53">
    <property type="entry name" value="ACYL_TRANSF_3 DOMAIN-CONTAINING PROTEIN"/>
    <property type="match status" value="1"/>
</dbReference>
<dbReference type="EMBL" id="JADOBH010000002">
    <property type="protein sequence ID" value="MBF7956254.1"/>
    <property type="molecule type" value="Genomic_DNA"/>
</dbReference>
<feature type="domain" description="Acyltransferase 3" evidence="2">
    <location>
        <begin position="10"/>
        <end position="343"/>
    </location>
</feature>
<dbReference type="RefSeq" id="WP_195817323.1">
    <property type="nucleotide sequence ID" value="NZ_JADOBH010000002.1"/>
</dbReference>
<keyword evidence="4" id="KW-1185">Reference proteome</keyword>
<keyword evidence="1" id="KW-0812">Transmembrane</keyword>
<keyword evidence="1" id="KW-0472">Membrane</keyword>
<accession>A0ABS0DQS8</accession>
<keyword evidence="1" id="KW-1133">Transmembrane helix</keyword>
<dbReference type="InterPro" id="IPR050879">
    <property type="entry name" value="Acyltransferase_3"/>
</dbReference>
<evidence type="ECO:0000259" key="2">
    <source>
        <dbReference type="Pfam" id="PF01757"/>
    </source>
</evidence>
<dbReference type="GO" id="GO:0016746">
    <property type="term" value="F:acyltransferase activity"/>
    <property type="evidence" value="ECO:0007669"/>
    <property type="project" value="UniProtKB-KW"/>
</dbReference>
<feature type="transmembrane region" description="Helical" evidence="1">
    <location>
        <begin position="163"/>
        <end position="180"/>
    </location>
</feature>